<dbReference type="Gene3D" id="1.10.3230.30">
    <property type="entry name" value="Phage gp6-like head-tail connector protein"/>
    <property type="match status" value="1"/>
</dbReference>
<sequence length="164" mass="16744">MDAAPFPAAAIAGVRAAARDHLRITGQAEDAVIERLAASALALAEAYTGCALIARPHQAMMAACAEWRALPVVPVRAITAAAPVGAIDIDGDGTGWVRMAAAAPVAFTAGLATGWDAVPAPVAQGVVLLVAHLFDARTASAAPPAAVGALWRPWRRMRLAGARR</sequence>
<name>A0A2W5AVG2_9SPHN</name>
<dbReference type="CDD" id="cd08054">
    <property type="entry name" value="gp6"/>
    <property type="match status" value="1"/>
</dbReference>
<proteinExistence type="predicted"/>
<comment type="caution">
    <text evidence="1">The sequence shown here is derived from an EMBL/GenBank/DDBJ whole genome shotgun (WGS) entry which is preliminary data.</text>
</comment>
<evidence type="ECO:0000313" key="1">
    <source>
        <dbReference type="EMBL" id="PZO74451.1"/>
    </source>
</evidence>
<reference evidence="1 2" key="1">
    <citation type="submission" date="2017-08" db="EMBL/GenBank/DDBJ databases">
        <title>Infants hospitalized years apart are colonized by the same room-sourced microbial strains.</title>
        <authorList>
            <person name="Brooks B."/>
            <person name="Olm M.R."/>
            <person name="Firek B.A."/>
            <person name="Baker R."/>
            <person name="Thomas B.C."/>
            <person name="Morowitz M.J."/>
            <person name="Banfield J.F."/>
        </authorList>
    </citation>
    <scope>NUCLEOTIDE SEQUENCE [LARGE SCALE GENOMIC DNA]</scope>
    <source>
        <strain evidence="1">S2_018_000_R3_110</strain>
    </source>
</reference>
<organism evidence="1 2">
    <name type="scientific">Sphingomonas hengshuiensis</name>
    <dbReference type="NCBI Taxonomy" id="1609977"/>
    <lineage>
        <taxon>Bacteria</taxon>
        <taxon>Pseudomonadati</taxon>
        <taxon>Pseudomonadota</taxon>
        <taxon>Alphaproteobacteria</taxon>
        <taxon>Sphingomonadales</taxon>
        <taxon>Sphingomonadaceae</taxon>
        <taxon>Sphingomonas</taxon>
    </lineage>
</organism>
<protein>
    <recommendedName>
        <fullName evidence="3">Phage gp6-like head-tail connector protein</fullName>
    </recommendedName>
</protein>
<evidence type="ECO:0000313" key="2">
    <source>
        <dbReference type="Proteomes" id="UP000248614"/>
    </source>
</evidence>
<gene>
    <name evidence="1" type="ORF">DI632_13600</name>
</gene>
<dbReference type="EMBL" id="QFNF01000042">
    <property type="protein sequence ID" value="PZO74451.1"/>
    <property type="molecule type" value="Genomic_DNA"/>
</dbReference>
<evidence type="ECO:0008006" key="3">
    <source>
        <dbReference type="Google" id="ProtNLM"/>
    </source>
</evidence>
<accession>A0A2W5AVG2</accession>
<dbReference type="AlphaFoldDB" id="A0A2W5AVG2"/>
<dbReference type="Proteomes" id="UP000248614">
    <property type="component" value="Unassembled WGS sequence"/>
</dbReference>